<evidence type="ECO:0000259" key="6">
    <source>
        <dbReference type="Pfam" id="PF00535"/>
    </source>
</evidence>
<sequence length="232" mass="26531">MRISVIIPTFNEEKNITKLVKYLQEEGGEALANIIVVDGGSEDKTTEMARKAGAKVVISPKKGRAAQMNYGASFATGQILYFIHADARPPRGFINDIQSAIREGYQSGCYRFRFDSDKTLLKLNNYLTRLNILTARGGDQTLFITRPLFDDLYGFDEYYVIMEEYDLLRRLWRKNRSAFKIIPKEVCVSARKYDTNSWARVQVANLVAMTLFRLGAEPARIAATYKKMLHYQ</sequence>
<organism evidence="7 8">
    <name type="scientific">Runella rosea</name>
    <dbReference type="NCBI Taxonomy" id="2259595"/>
    <lineage>
        <taxon>Bacteria</taxon>
        <taxon>Pseudomonadati</taxon>
        <taxon>Bacteroidota</taxon>
        <taxon>Cytophagia</taxon>
        <taxon>Cytophagales</taxon>
        <taxon>Spirosomataceae</taxon>
        <taxon>Runella</taxon>
    </lineage>
</organism>
<keyword evidence="5" id="KW-0472">Membrane</keyword>
<evidence type="ECO:0000313" key="7">
    <source>
        <dbReference type="EMBL" id="AXE20168.1"/>
    </source>
</evidence>
<accession>A0A344TNE7</accession>
<evidence type="ECO:0000256" key="1">
    <source>
        <dbReference type="ARBA" id="ARBA00004236"/>
    </source>
</evidence>
<dbReference type="EMBL" id="CP030850">
    <property type="protein sequence ID" value="AXE20168.1"/>
    <property type="molecule type" value="Genomic_DNA"/>
</dbReference>
<evidence type="ECO:0000256" key="3">
    <source>
        <dbReference type="ARBA" id="ARBA00022676"/>
    </source>
</evidence>
<dbReference type="InterPro" id="IPR029044">
    <property type="entry name" value="Nucleotide-diphossugar_trans"/>
</dbReference>
<dbReference type="SUPFAM" id="SSF53448">
    <property type="entry name" value="Nucleotide-diphospho-sugar transferases"/>
    <property type="match status" value="1"/>
</dbReference>
<keyword evidence="2" id="KW-1003">Cell membrane</keyword>
<dbReference type="RefSeq" id="WP_114068934.1">
    <property type="nucleotide sequence ID" value="NZ_CP030850.1"/>
</dbReference>
<dbReference type="OrthoDB" id="9810303at2"/>
<dbReference type="GO" id="GO:0016757">
    <property type="term" value="F:glycosyltransferase activity"/>
    <property type="evidence" value="ECO:0007669"/>
    <property type="project" value="UniProtKB-KW"/>
</dbReference>
<proteinExistence type="predicted"/>
<dbReference type="Gene3D" id="3.90.550.10">
    <property type="entry name" value="Spore Coat Polysaccharide Biosynthesis Protein SpsA, Chain A"/>
    <property type="match status" value="1"/>
</dbReference>
<keyword evidence="4 7" id="KW-0808">Transferase</keyword>
<dbReference type="Pfam" id="PF00535">
    <property type="entry name" value="Glycos_transf_2"/>
    <property type="match status" value="1"/>
</dbReference>
<evidence type="ECO:0000256" key="5">
    <source>
        <dbReference type="ARBA" id="ARBA00023136"/>
    </source>
</evidence>
<evidence type="ECO:0000256" key="4">
    <source>
        <dbReference type="ARBA" id="ARBA00022679"/>
    </source>
</evidence>
<name>A0A344TNE7_9BACT</name>
<dbReference type="InterPro" id="IPR001173">
    <property type="entry name" value="Glyco_trans_2-like"/>
</dbReference>
<reference evidence="7 8" key="1">
    <citation type="submission" date="2018-07" db="EMBL/GenBank/DDBJ databases">
        <title>Genome sequencing of Runella.</title>
        <authorList>
            <person name="Baek M.-G."/>
            <person name="Yi H."/>
        </authorList>
    </citation>
    <scope>NUCLEOTIDE SEQUENCE [LARGE SCALE GENOMIC DNA]</scope>
    <source>
        <strain evidence="7 8">HYN0085</strain>
    </source>
</reference>
<protein>
    <submittedName>
        <fullName evidence="7">Glycosyl transferase</fullName>
    </submittedName>
</protein>
<evidence type="ECO:0000256" key="2">
    <source>
        <dbReference type="ARBA" id="ARBA00022475"/>
    </source>
</evidence>
<keyword evidence="3" id="KW-0328">Glycosyltransferase</keyword>
<evidence type="ECO:0000313" key="8">
    <source>
        <dbReference type="Proteomes" id="UP000251993"/>
    </source>
</evidence>
<dbReference type="PANTHER" id="PTHR43646:SF2">
    <property type="entry name" value="GLYCOSYLTRANSFERASE 2-LIKE DOMAIN-CONTAINING PROTEIN"/>
    <property type="match status" value="1"/>
</dbReference>
<gene>
    <name evidence="7" type="ORF">DR864_21640</name>
</gene>
<dbReference type="Proteomes" id="UP000251993">
    <property type="component" value="Chromosome"/>
</dbReference>
<keyword evidence="8" id="KW-1185">Reference proteome</keyword>
<dbReference type="CDD" id="cd02522">
    <property type="entry name" value="GT_2_like_a"/>
    <property type="match status" value="1"/>
</dbReference>
<dbReference type="GO" id="GO:0005886">
    <property type="term" value="C:plasma membrane"/>
    <property type="evidence" value="ECO:0007669"/>
    <property type="project" value="UniProtKB-SubCell"/>
</dbReference>
<dbReference type="AlphaFoldDB" id="A0A344TNE7"/>
<dbReference type="KEGG" id="run:DR864_21640"/>
<comment type="subcellular location">
    <subcellularLocation>
        <location evidence="1">Cell membrane</location>
    </subcellularLocation>
</comment>
<dbReference type="PANTHER" id="PTHR43646">
    <property type="entry name" value="GLYCOSYLTRANSFERASE"/>
    <property type="match status" value="1"/>
</dbReference>
<dbReference type="NCBIfam" id="TIGR04283">
    <property type="entry name" value="glyco_like_mftF"/>
    <property type="match status" value="1"/>
</dbReference>
<dbReference type="InterPro" id="IPR026461">
    <property type="entry name" value="Trfase_2_rSAM/seldom_assoc"/>
</dbReference>
<feature type="domain" description="Glycosyltransferase 2-like" evidence="6">
    <location>
        <begin position="4"/>
        <end position="129"/>
    </location>
</feature>